<evidence type="ECO:0000313" key="3">
    <source>
        <dbReference type="Proteomes" id="UP001279410"/>
    </source>
</evidence>
<feature type="transmembrane region" description="Helical" evidence="1">
    <location>
        <begin position="6"/>
        <end position="23"/>
    </location>
</feature>
<keyword evidence="3" id="KW-1185">Reference proteome</keyword>
<evidence type="ECO:0000313" key="2">
    <source>
        <dbReference type="EMBL" id="GLD63850.1"/>
    </source>
</evidence>
<accession>A0AAD3N0J4</accession>
<keyword evidence="2" id="KW-0675">Receptor</keyword>
<dbReference type="EMBL" id="BRZM01000064">
    <property type="protein sequence ID" value="GLD63850.1"/>
    <property type="molecule type" value="Genomic_DNA"/>
</dbReference>
<gene>
    <name evidence="2" type="ORF">AKAME5_001543000</name>
</gene>
<proteinExistence type="predicted"/>
<sequence length="95" mass="10658">MTNIIRLTLVVLMLIPLLLLILWTRRKKTRLSSTTEPNDYEETVEMDSPPVYENVSDLKAVTAAQTPRAAGRCGVTYSRAGARKKTDLRTDFTAC</sequence>
<dbReference type="Proteomes" id="UP001279410">
    <property type="component" value="Unassembled WGS sequence"/>
</dbReference>
<evidence type="ECO:0000256" key="1">
    <source>
        <dbReference type="SAM" id="Phobius"/>
    </source>
</evidence>
<name>A0AAD3N0J4_LATJO</name>
<keyword evidence="1" id="KW-0812">Transmembrane</keyword>
<reference evidence="2" key="1">
    <citation type="submission" date="2022-08" db="EMBL/GenBank/DDBJ databases">
        <title>Genome sequencing of akame (Lates japonicus).</title>
        <authorList>
            <person name="Hashiguchi Y."/>
            <person name="Takahashi H."/>
        </authorList>
    </citation>
    <scope>NUCLEOTIDE SEQUENCE</scope>
    <source>
        <strain evidence="2">Kochi</strain>
    </source>
</reference>
<dbReference type="AlphaFoldDB" id="A0AAD3N0J4"/>
<organism evidence="2 3">
    <name type="scientific">Lates japonicus</name>
    <name type="common">Japanese lates</name>
    <dbReference type="NCBI Taxonomy" id="270547"/>
    <lineage>
        <taxon>Eukaryota</taxon>
        <taxon>Metazoa</taxon>
        <taxon>Chordata</taxon>
        <taxon>Craniata</taxon>
        <taxon>Vertebrata</taxon>
        <taxon>Euteleostomi</taxon>
        <taxon>Actinopterygii</taxon>
        <taxon>Neopterygii</taxon>
        <taxon>Teleostei</taxon>
        <taxon>Neoteleostei</taxon>
        <taxon>Acanthomorphata</taxon>
        <taxon>Carangaria</taxon>
        <taxon>Carangaria incertae sedis</taxon>
        <taxon>Centropomidae</taxon>
        <taxon>Lates</taxon>
    </lineage>
</organism>
<protein>
    <submittedName>
        <fullName evidence="2">B-cell receptor CD22-like protein</fullName>
    </submittedName>
</protein>
<keyword evidence="1" id="KW-1133">Transmembrane helix</keyword>
<keyword evidence="1" id="KW-0472">Membrane</keyword>
<comment type="caution">
    <text evidence="2">The sequence shown here is derived from an EMBL/GenBank/DDBJ whole genome shotgun (WGS) entry which is preliminary data.</text>
</comment>